<name>A0ABU6UXP3_9FABA</name>
<comment type="caution">
    <text evidence="2">The sequence shown here is derived from an EMBL/GenBank/DDBJ whole genome shotgun (WGS) entry which is preliminary data.</text>
</comment>
<gene>
    <name evidence="2" type="ORF">PIB30_103659</name>
</gene>
<dbReference type="SUPFAM" id="SSF81383">
    <property type="entry name" value="F-box domain"/>
    <property type="match status" value="1"/>
</dbReference>
<proteinExistence type="predicted"/>
<accession>A0ABU6UXP3</accession>
<dbReference type="InterPro" id="IPR036047">
    <property type="entry name" value="F-box-like_dom_sf"/>
</dbReference>
<evidence type="ECO:0000313" key="2">
    <source>
        <dbReference type="EMBL" id="MED6165859.1"/>
    </source>
</evidence>
<dbReference type="SMART" id="SM00256">
    <property type="entry name" value="FBOX"/>
    <property type="match status" value="1"/>
</dbReference>
<dbReference type="Pfam" id="PF00646">
    <property type="entry name" value="F-box"/>
    <property type="match status" value="1"/>
</dbReference>
<sequence length="154" mass="18024">MDEKIDLISGLPETILHDILSRLPKKDATKTCVLSRKWKEILYTFPILSICDKDSIKKLSKQMEDEQIKTFIDHGKQGFLRFSDQGLAIKEFRLILTLTWFDHRVMYPDIDQWLKLATQCGVQNLKFFLPTLEKGDQHRCYLLHPSAIESRSLD</sequence>
<feature type="domain" description="F-box" evidence="1">
    <location>
        <begin position="5"/>
        <end position="59"/>
    </location>
</feature>
<dbReference type="EMBL" id="JASCZI010124241">
    <property type="protein sequence ID" value="MED6165859.1"/>
    <property type="molecule type" value="Genomic_DNA"/>
</dbReference>
<evidence type="ECO:0000313" key="3">
    <source>
        <dbReference type="Proteomes" id="UP001341840"/>
    </source>
</evidence>
<dbReference type="PANTHER" id="PTHR31639:SF42">
    <property type="entry name" value="OS02G0160200 PROTEIN"/>
    <property type="match status" value="1"/>
</dbReference>
<organism evidence="2 3">
    <name type="scientific">Stylosanthes scabra</name>
    <dbReference type="NCBI Taxonomy" id="79078"/>
    <lineage>
        <taxon>Eukaryota</taxon>
        <taxon>Viridiplantae</taxon>
        <taxon>Streptophyta</taxon>
        <taxon>Embryophyta</taxon>
        <taxon>Tracheophyta</taxon>
        <taxon>Spermatophyta</taxon>
        <taxon>Magnoliopsida</taxon>
        <taxon>eudicotyledons</taxon>
        <taxon>Gunneridae</taxon>
        <taxon>Pentapetalae</taxon>
        <taxon>rosids</taxon>
        <taxon>fabids</taxon>
        <taxon>Fabales</taxon>
        <taxon>Fabaceae</taxon>
        <taxon>Papilionoideae</taxon>
        <taxon>50 kb inversion clade</taxon>
        <taxon>dalbergioids sensu lato</taxon>
        <taxon>Dalbergieae</taxon>
        <taxon>Pterocarpus clade</taxon>
        <taxon>Stylosanthes</taxon>
    </lineage>
</organism>
<reference evidence="2 3" key="1">
    <citation type="journal article" date="2023" name="Plants (Basel)">
        <title>Bridging the Gap: Combining Genomics and Transcriptomics Approaches to Understand Stylosanthes scabra, an Orphan Legume from the Brazilian Caatinga.</title>
        <authorList>
            <person name="Ferreira-Neto J.R.C."/>
            <person name="da Silva M.D."/>
            <person name="Binneck E."/>
            <person name="de Melo N.F."/>
            <person name="da Silva R.H."/>
            <person name="de Melo A.L.T.M."/>
            <person name="Pandolfi V."/>
            <person name="Bustamante F.O."/>
            <person name="Brasileiro-Vidal A.C."/>
            <person name="Benko-Iseppon A.M."/>
        </authorList>
    </citation>
    <scope>NUCLEOTIDE SEQUENCE [LARGE SCALE GENOMIC DNA]</scope>
    <source>
        <tissue evidence="2">Leaves</tissue>
    </source>
</reference>
<dbReference type="PROSITE" id="PS50181">
    <property type="entry name" value="FBOX"/>
    <property type="match status" value="1"/>
</dbReference>
<feature type="non-terminal residue" evidence="2">
    <location>
        <position position="154"/>
    </location>
</feature>
<dbReference type="InterPro" id="IPR001810">
    <property type="entry name" value="F-box_dom"/>
</dbReference>
<dbReference type="Gene3D" id="1.20.1280.50">
    <property type="match status" value="1"/>
</dbReference>
<keyword evidence="3" id="KW-1185">Reference proteome</keyword>
<evidence type="ECO:0000259" key="1">
    <source>
        <dbReference type="PROSITE" id="PS50181"/>
    </source>
</evidence>
<protein>
    <recommendedName>
        <fullName evidence="1">F-box domain-containing protein</fullName>
    </recommendedName>
</protein>
<dbReference type="Proteomes" id="UP001341840">
    <property type="component" value="Unassembled WGS sequence"/>
</dbReference>
<dbReference type="PANTHER" id="PTHR31639">
    <property type="entry name" value="F-BOX PROTEIN-LIKE"/>
    <property type="match status" value="1"/>
</dbReference>